<dbReference type="Proteomes" id="UP001432027">
    <property type="component" value="Unassembled WGS sequence"/>
</dbReference>
<dbReference type="PANTHER" id="PTHR11660:SF69">
    <property type="entry name" value="SOLUTE CARRIER FAMILY 40 MEMBER"/>
    <property type="match status" value="1"/>
</dbReference>
<keyword evidence="5 6" id="KW-0472">Membrane</keyword>
<evidence type="ECO:0000256" key="1">
    <source>
        <dbReference type="ARBA" id="ARBA00004141"/>
    </source>
</evidence>
<comment type="caution">
    <text evidence="6">Lacks conserved residue(s) required for the propagation of feature annotation.</text>
</comment>
<accession>A0AAV5SI88</accession>
<evidence type="ECO:0000256" key="4">
    <source>
        <dbReference type="ARBA" id="ARBA00022989"/>
    </source>
</evidence>
<evidence type="ECO:0000256" key="5">
    <source>
        <dbReference type="ARBA" id="ARBA00023136"/>
    </source>
</evidence>
<evidence type="ECO:0000313" key="8">
    <source>
        <dbReference type="Proteomes" id="UP001432027"/>
    </source>
</evidence>
<organism evidence="7 8">
    <name type="scientific">Pristionchus entomophagus</name>
    <dbReference type="NCBI Taxonomy" id="358040"/>
    <lineage>
        <taxon>Eukaryota</taxon>
        <taxon>Metazoa</taxon>
        <taxon>Ecdysozoa</taxon>
        <taxon>Nematoda</taxon>
        <taxon>Chromadorea</taxon>
        <taxon>Rhabditida</taxon>
        <taxon>Rhabditina</taxon>
        <taxon>Diplogasteromorpha</taxon>
        <taxon>Diplogasteroidea</taxon>
        <taxon>Neodiplogasteridae</taxon>
        <taxon>Pristionchus</taxon>
    </lineage>
</organism>
<evidence type="ECO:0000256" key="2">
    <source>
        <dbReference type="ARBA" id="ARBA00022448"/>
    </source>
</evidence>
<sequence length="78" mass="8751">ASCGLFTACLSVDRTLWVYTLCLILGMIFCSSYRVFVMAEKNLSSRDWVLVLVNDREEGRALAKTNAIFQSLDQLANV</sequence>
<evidence type="ECO:0000256" key="3">
    <source>
        <dbReference type="ARBA" id="ARBA00022692"/>
    </source>
</evidence>
<comment type="caution">
    <text evidence="7">The sequence shown here is derived from an EMBL/GenBank/DDBJ whole genome shotgun (WGS) entry which is preliminary data.</text>
</comment>
<dbReference type="InterPro" id="IPR009716">
    <property type="entry name" value="Ferroportin-1"/>
</dbReference>
<evidence type="ECO:0000256" key="6">
    <source>
        <dbReference type="RuleBase" id="RU365065"/>
    </source>
</evidence>
<protein>
    <recommendedName>
        <fullName evidence="6">Solute carrier family 40 member</fullName>
    </recommendedName>
</protein>
<keyword evidence="3 6" id="KW-0812">Transmembrane</keyword>
<dbReference type="GO" id="GO:0016020">
    <property type="term" value="C:membrane"/>
    <property type="evidence" value="ECO:0007669"/>
    <property type="project" value="UniProtKB-SubCell"/>
</dbReference>
<keyword evidence="6" id="KW-0406">Ion transport</keyword>
<proteinExistence type="inferred from homology"/>
<feature type="non-terminal residue" evidence="7">
    <location>
        <position position="1"/>
    </location>
</feature>
<feature type="transmembrane region" description="Helical" evidence="6">
    <location>
        <begin position="16"/>
        <end position="36"/>
    </location>
</feature>
<evidence type="ECO:0000313" key="7">
    <source>
        <dbReference type="EMBL" id="GMS82610.1"/>
    </source>
</evidence>
<dbReference type="Pfam" id="PF06963">
    <property type="entry name" value="FPN1"/>
    <property type="match status" value="1"/>
</dbReference>
<keyword evidence="4 6" id="KW-1133">Transmembrane helix</keyword>
<name>A0AAV5SI88_9BILA</name>
<dbReference type="EMBL" id="BTSX01000002">
    <property type="protein sequence ID" value="GMS82610.1"/>
    <property type="molecule type" value="Genomic_DNA"/>
</dbReference>
<reference evidence="7" key="1">
    <citation type="submission" date="2023-10" db="EMBL/GenBank/DDBJ databases">
        <title>Genome assembly of Pristionchus species.</title>
        <authorList>
            <person name="Yoshida K."/>
            <person name="Sommer R.J."/>
        </authorList>
    </citation>
    <scope>NUCLEOTIDE SEQUENCE</scope>
    <source>
        <strain evidence="7">RS0144</strain>
    </source>
</reference>
<comment type="function">
    <text evidence="6">May be involved in iron transport and iron homeostasis.</text>
</comment>
<feature type="non-terminal residue" evidence="7">
    <location>
        <position position="78"/>
    </location>
</feature>
<comment type="similarity">
    <text evidence="6">Belongs to the ferroportin (FP) (TC 2.A.100) family. SLC40A subfamily.</text>
</comment>
<comment type="subcellular location">
    <subcellularLocation>
        <location evidence="1 6">Membrane</location>
        <topology evidence="1 6">Multi-pass membrane protein</topology>
    </subcellularLocation>
</comment>
<keyword evidence="8" id="KW-1185">Reference proteome</keyword>
<dbReference type="PANTHER" id="PTHR11660">
    <property type="entry name" value="SOLUTE CARRIER FAMILY 40 MEMBER"/>
    <property type="match status" value="1"/>
</dbReference>
<gene>
    <name evidence="7" type="ORF">PENTCL1PPCAC_4785</name>
</gene>
<dbReference type="GO" id="GO:0005381">
    <property type="term" value="F:iron ion transmembrane transporter activity"/>
    <property type="evidence" value="ECO:0007669"/>
    <property type="project" value="UniProtKB-UniRule"/>
</dbReference>
<keyword evidence="2 6" id="KW-0813">Transport</keyword>
<dbReference type="AlphaFoldDB" id="A0AAV5SI88"/>